<dbReference type="Proteomes" id="UP000799536">
    <property type="component" value="Unassembled WGS sequence"/>
</dbReference>
<evidence type="ECO:0000256" key="1">
    <source>
        <dbReference type="ARBA" id="ARBA00004477"/>
    </source>
</evidence>
<evidence type="ECO:0000256" key="5">
    <source>
        <dbReference type="ARBA" id="ARBA00018512"/>
    </source>
</evidence>
<evidence type="ECO:0000256" key="6">
    <source>
        <dbReference type="ARBA" id="ARBA00022676"/>
    </source>
</evidence>
<dbReference type="EMBL" id="ML993936">
    <property type="protein sequence ID" value="KAF2202469.1"/>
    <property type="molecule type" value="Genomic_DNA"/>
</dbReference>
<keyword evidence="9" id="KW-0256">Endoplasmic reticulum</keyword>
<feature type="transmembrane region" description="Helical" evidence="15">
    <location>
        <begin position="7"/>
        <end position="25"/>
    </location>
</feature>
<feature type="transmembrane region" description="Helical" evidence="15">
    <location>
        <begin position="531"/>
        <end position="552"/>
    </location>
</feature>
<evidence type="ECO:0000256" key="11">
    <source>
        <dbReference type="ARBA" id="ARBA00023136"/>
    </source>
</evidence>
<keyword evidence="8 15" id="KW-0812">Transmembrane</keyword>
<feature type="transmembrane region" description="Helical" evidence="15">
    <location>
        <begin position="332"/>
        <end position="354"/>
    </location>
</feature>
<gene>
    <name evidence="16" type="ORF">GQ43DRAFT_311470</name>
</gene>
<feature type="transmembrane region" description="Helical" evidence="15">
    <location>
        <begin position="149"/>
        <end position="170"/>
    </location>
</feature>
<evidence type="ECO:0000256" key="14">
    <source>
        <dbReference type="ARBA" id="ARBA00048064"/>
    </source>
</evidence>
<comment type="similarity">
    <text evidence="3">Belongs to the ALG10 glucosyltransferase family.</text>
</comment>
<sequence length="570" mass="64068">MQISAGVLAPAALGFAINALAWSWLKQVSSHVPDPYLDEIFHIPQAQVYCQGNWHSWDPKITTPPGLYIVAWGFAQITGGCSTWGLRVLNVMAISMLAISVSSILRHIQQHTVSSSESEDAEETEPELDGQTYWMNAHSALNIALFPPLFFFSGLFYTDVMSALFVIWSYDTFVAFLWGQPGTMTILDALQSIFFGICALFFRQTNIFWVAVFPAGLAVVDALKWTGEATVKTDISSNTTAKTYIFGILRDSWDHGLMYDASISEAALSDYAIFLVSAAIVALKRPLVIIKAIFPYTILLGLFGGFVAWNGGVVLGDKSNHVATLNFPQMLYIWPYITFFSLPLIAMPLLRPLINTLPDSKVKSIYLEHIPGPPTKTYPRIISIVFFMALGFLAVYFNTVVHPFTLADNRHFVFYVFRILRRHPAIKYLAVPVYITCGWLVIQTLGSRKTDSEDIYKRQEKGKAICNRPCSQSCQISFIIVWLATTALSVVTAPLVEPRYFIIPWIIWRVHVPIPSALPSQQPGRKPAYDLRLLFETAWLLAINAIVGYNFLYRGFSWPSEPGKVQRFLW</sequence>
<proteinExistence type="inferred from homology"/>
<dbReference type="PANTHER" id="PTHR12989">
    <property type="entry name" value="ALPHA-1,2-GLUCOSYLTRANSFERASE ALG10"/>
    <property type="match status" value="1"/>
</dbReference>
<evidence type="ECO:0000256" key="4">
    <source>
        <dbReference type="ARBA" id="ARBA00011967"/>
    </source>
</evidence>
<feature type="transmembrane region" description="Helical" evidence="15">
    <location>
        <begin position="476"/>
        <end position="496"/>
    </location>
</feature>
<evidence type="ECO:0000313" key="16">
    <source>
        <dbReference type="EMBL" id="KAF2202469.1"/>
    </source>
</evidence>
<dbReference type="EC" id="2.4.1.256" evidence="4"/>
<evidence type="ECO:0000256" key="10">
    <source>
        <dbReference type="ARBA" id="ARBA00022989"/>
    </source>
</evidence>
<feature type="transmembrane region" description="Helical" evidence="15">
    <location>
        <begin position="84"/>
        <end position="105"/>
    </location>
</feature>
<evidence type="ECO:0000256" key="3">
    <source>
        <dbReference type="ARBA" id="ARBA00010600"/>
    </source>
</evidence>
<evidence type="ECO:0000256" key="7">
    <source>
        <dbReference type="ARBA" id="ARBA00022679"/>
    </source>
</evidence>
<dbReference type="Pfam" id="PF04922">
    <property type="entry name" value="DIE2_ALG10"/>
    <property type="match status" value="1"/>
</dbReference>
<feature type="transmembrane region" description="Helical" evidence="15">
    <location>
        <begin position="182"/>
        <end position="202"/>
    </location>
</feature>
<comment type="catalytic activity">
    <reaction evidence="14">
        <text>an alpha-D-Glc-(1-&gt;3)-alpha-D-Glc-(1-&gt;3)-alpha-D-Man-(1-&gt;2)-alpha-D-Man-(1-&gt;2)-alpha-D-Man-(1-&gt;3)-[alpha-D-Man-(1-&gt;2)-alpha-D-Man-(1-&gt;3)-[alpha-D-Man-(1-&gt;2)-alpha-D-Man-(1-&gt;6)]-alpha-D-Man-(1-&gt;6)]-beta-D-Man-(1-&gt;4)-beta-D-GlcNAc-(1-&gt;4)-alpha-D-GlcNAc-diphospho-di-trans,poly-cis-dolichol + a di-trans,poly-cis-dolichyl beta-D-glucosyl phosphate = a alpha-D-Glc-(1-&gt;2)-alpha-D-Glc-(1-&gt;3)-alpha-D-Glc-(1-&gt;3)-alpha-D-Man-(1-&gt;2)-alpha-D-Man-(1-&gt;2)-alpha-D-Man-(1-&gt;3)-[alpha-D-Man-(1-&gt;2)-alpha-D-Man-(1-&gt;3)-[alpha-D-Man-(1-&gt;2)-alpha-D-Man-(1-&gt;6)]-alpha-D-Man-(1-&gt;6)]-beta-D-Man-(1-&gt;4)-beta-D-GlcNAc-(1-&gt;4)-alpha-D-GlcNAc-diphospho-di-trans,poly-cis-dolichol + a di-trans,poly-cis-dolichyl phosphate + H(+)</text>
        <dbReference type="Rhea" id="RHEA:29543"/>
        <dbReference type="Rhea" id="RHEA-COMP:19498"/>
        <dbReference type="Rhea" id="RHEA-COMP:19502"/>
        <dbReference type="Rhea" id="RHEA-COMP:19512"/>
        <dbReference type="Rhea" id="RHEA-COMP:19522"/>
        <dbReference type="ChEBI" id="CHEBI:15378"/>
        <dbReference type="ChEBI" id="CHEBI:57525"/>
        <dbReference type="ChEBI" id="CHEBI:57683"/>
        <dbReference type="ChEBI" id="CHEBI:132522"/>
        <dbReference type="ChEBI" id="CHEBI:132523"/>
        <dbReference type="EC" id="2.4.1.256"/>
    </reaction>
    <physiologicalReaction direction="left-to-right" evidence="14">
        <dbReference type="Rhea" id="RHEA:29544"/>
    </physiologicalReaction>
</comment>
<feature type="transmembrane region" description="Helical" evidence="15">
    <location>
        <begin position="293"/>
        <end position="312"/>
    </location>
</feature>
<keyword evidence="6" id="KW-0328">Glycosyltransferase</keyword>
<dbReference type="GO" id="GO:0005789">
    <property type="term" value="C:endoplasmic reticulum membrane"/>
    <property type="evidence" value="ECO:0007669"/>
    <property type="project" value="UniProtKB-SubCell"/>
</dbReference>
<comment type="caution">
    <text evidence="16">The sequence shown here is derived from an EMBL/GenBank/DDBJ whole genome shotgun (WGS) entry which is preliminary data.</text>
</comment>
<feature type="transmembrane region" description="Helical" evidence="15">
    <location>
        <begin position="261"/>
        <end position="281"/>
    </location>
</feature>
<keyword evidence="10 15" id="KW-1133">Transmembrane helix</keyword>
<keyword evidence="17" id="KW-1185">Reference proteome</keyword>
<comment type="pathway">
    <text evidence="2">Protein modification; protein glycosylation.</text>
</comment>
<dbReference type="GO" id="GO:0106073">
    <property type="term" value="F:dolichyl pyrophosphate Glc2Man9GlcNAc2 alpha-1,2-glucosyltransferase activity"/>
    <property type="evidence" value="ECO:0007669"/>
    <property type="project" value="UniProtKB-EC"/>
</dbReference>
<evidence type="ECO:0000256" key="15">
    <source>
        <dbReference type="SAM" id="Phobius"/>
    </source>
</evidence>
<evidence type="ECO:0000256" key="2">
    <source>
        <dbReference type="ARBA" id="ARBA00004922"/>
    </source>
</evidence>
<organism evidence="16 17">
    <name type="scientific">Delitschia confertaspora ATCC 74209</name>
    <dbReference type="NCBI Taxonomy" id="1513339"/>
    <lineage>
        <taxon>Eukaryota</taxon>
        <taxon>Fungi</taxon>
        <taxon>Dikarya</taxon>
        <taxon>Ascomycota</taxon>
        <taxon>Pezizomycotina</taxon>
        <taxon>Dothideomycetes</taxon>
        <taxon>Pleosporomycetidae</taxon>
        <taxon>Pleosporales</taxon>
        <taxon>Delitschiaceae</taxon>
        <taxon>Delitschia</taxon>
    </lineage>
</organism>
<dbReference type="PIRSF" id="PIRSF028810">
    <property type="entry name" value="Alpha1_2_glucosyltferase_Alg10"/>
    <property type="match status" value="1"/>
</dbReference>
<accession>A0A9P4JQD1</accession>
<name>A0A9P4JQD1_9PLEO</name>
<comment type="subcellular location">
    <subcellularLocation>
        <location evidence="1">Endoplasmic reticulum membrane</location>
        <topology evidence="1">Multi-pass membrane protein</topology>
    </subcellularLocation>
</comment>
<dbReference type="InterPro" id="IPR016900">
    <property type="entry name" value="Alg10"/>
</dbReference>
<evidence type="ECO:0000313" key="17">
    <source>
        <dbReference type="Proteomes" id="UP000799536"/>
    </source>
</evidence>
<dbReference type="GO" id="GO:0006488">
    <property type="term" value="P:dolichol-linked oligosaccharide biosynthetic process"/>
    <property type="evidence" value="ECO:0007669"/>
    <property type="project" value="InterPro"/>
</dbReference>
<feature type="transmembrane region" description="Helical" evidence="15">
    <location>
        <begin position="425"/>
        <end position="442"/>
    </location>
</feature>
<reference evidence="16" key="1">
    <citation type="journal article" date="2020" name="Stud. Mycol.">
        <title>101 Dothideomycetes genomes: a test case for predicting lifestyles and emergence of pathogens.</title>
        <authorList>
            <person name="Haridas S."/>
            <person name="Albert R."/>
            <person name="Binder M."/>
            <person name="Bloem J."/>
            <person name="Labutti K."/>
            <person name="Salamov A."/>
            <person name="Andreopoulos B."/>
            <person name="Baker S."/>
            <person name="Barry K."/>
            <person name="Bills G."/>
            <person name="Bluhm B."/>
            <person name="Cannon C."/>
            <person name="Castanera R."/>
            <person name="Culley D."/>
            <person name="Daum C."/>
            <person name="Ezra D."/>
            <person name="Gonzalez J."/>
            <person name="Henrissat B."/>
            <person name="Kuo A."/>
            <person name="Liang C."/>
            <person name="Lipzen A."/>
            <person name="Lutzoni F."/>
            <person name="Magnuson J."/>
            <person name="Mondo S."/>
            <person name="Nolan M."/>
            <person name="Ohm R."/>
            <person name="Pangilinan J."/>
            <person name="Park H.-J."/>
            <person name="Ramirez L."/>
            <person name="Alfaro M."/>
            <person name="Sun H."/>
            <person name="Tritt A."/>
            <person name="Yoshinaga Y."/>
            <person name="Zwiers L.-H."/>
            <person name="Turgeon B."/>
            <person name="Goodwin S."/>
            <person name="Spatafora J."/>
            <person name="Crous P."/>
            <person name="Grigoriev I."/>
        </authorList>
    </citation>
    <scope>NUCLEOTIDE SEQUENCE</scope>
    <source>
        <strain evidence="16">ATCC 74209</strain>
    </source>
</reference>
<dbReference type="OrthoDB" id="4769at2759"/>
<evidence type="ECO:0000256" key="13">
    <source>
        <dbReference type="ARBA" id="ARBA00044727"/>
    </source>
</evidence>
<dbReference type="AlphaFoldDB" id="A0A9P4JQD1"/>
<comment type="function">
    <text evidence="13">Dol-P-Glc:Glc(2)Man(9)GlcNAc(2)-PP-Dol alpha-1,2-glucosyltransferase that operates in the biosynthetic pathway of dolichol-linked oligosaccharides, the glycan precursors employed in protein asparagine (N)-glycosylation. The assembly of dolichol-linked oligosaccharides begins on the cytosolic side of the endoplasmic reticulum membrane and finishes in its lumen. The sequential addition of sugars to dolichol pyrophosphate produces dolichol-linked oligosaccharides containing fourteen sugars, including two GlcNAcs, nine mannoses and three glucoses. Once assembled, the oligosaccharide is transferred from the lipid to nascent proteins by oligosaccharyltransferases. In the lumen of the endoplasmic reticulum, adds the third and last glucose residue from dolichyl phosphate glucose (Dol-P-Glc) onto the lipid-linked oligosaccharide intermediate Glc(2)Man(9)GlcNAc(2)-PP-Dol to produce Glc(3)Man(9)GlcNAc(2)-PP-Dol.</text>
</comment>
<feature type="transmembrane region" description="Helical" evidence="15">
    <location>
        <begin position="381"/>
        <end position="405"/>
    </location>
</feature>
<protein>
    <recommendedName>
        <fullName evidence="5">Dol-P-Glc:Glc(2)Man(9)GlcNAc(2)-PP-Dol alpha-1,2-glucosyltransferase</fullName>
        <ecNumber evidence="4">2.4.1.256</ecNumber>
    </recommendedName>
    <alternativeName>
        <fullName evidence="12">Asparagine-linked glycosylation protein 10</fullName>
    </alternativeName>
</protein>
<feature type="transmembrane region" description="Helical" evidence="15">
    <location>
        <begin position="207"/>
        <end position="227"/>
    </location>
</feature>
<evidence type="ECO:0000256" key="12">
    <source>
        <dbReference type="ARBA" id="ARBA00032069"/>
    </source>
</evidence>
<keyword evidence="11 15" id="KW-0472">Membrane</keyword>
<evidence type="ECO:0000256" key="9">
    <source>
        <dbReference type="ARBA" id="ARBA00022824"/>
    </source>
</evidence>
<keyword evidence="7" id="KW-0808">Transferase</keyword>
<evidence type="ECO:0000256" key="8">
    <source>
        <dbReference type="ARBA" id="ARBA00022692"/>
    </source>
</evidence>
<dbReference type="PANTHER" id="PTHR12989:SF10">
    <property type="entry name" value="DOL-P-GLC:GLC(2)MAN(9)GLCNAC(2)-PP-DOL ALPHA-1,2-GLUCOSYLTRANSFERASE-RELATED"/>
    <property type="match status" value="1"/>
</dbReference>